<reference evidence="2" key="1">
    <citation type="submission" date="2017-06" db="EMBL/GenBank/DDBJ databases">
        <title>Complete genome sequence of Capnocytophaga sp. KCOM 1579 (=ChDC OS43) isolated from a human refractory periapical abscess lesion.</title>
        <authorList>
            <person name="Kook J.-K."/>
            <person name="Park S.-N."/>
            <person name="Lim Y.K."/>
            <person name="Roh H."/>
        </authorList>
    </citation>
    <scope>NUCLEOTIDE SEQUENCE [LARGE SCALE GENOMIC DNA]</scope>
    <source>
        <strain evidence="2">ChDC OS43</strain>
    </source>
</reference>
<dbReference type="AlphaFoldDB" id="A0A1Z4BL96"/>
<evidence type="ECO:0008006" key="3">
    <source>
        <dbReference type="Google" id="ProtNLM"/>
    </source>
</evidence>
<dbReference type="KEGG" id="capn:CBG49_02495"/>
<gene>
    <name evidence="1" type="ORF">CBG49_02495</name>
</gene>
<evidence type="ECO:0000313" key="2">
    <source>
        <dbReference type="Proteomes" id="UP000197007"/>
    </source>
</evidence>
<name>A0A1Z4BL96_9FLAO</name>
<organism evidence="1 2">
    <name type="scientific">Capnocytophaga endodontalis</name>
    <dbReference type="NCBI Taxonomy" id="2708117"/>
    <lineage>
        <taxon>Bacteria</taxon>
        <taxon>Pseudomonadati</taxon>
        <taxon>Bacteroidota</taxon>
        <taxon>Flavobacteriia</taxon>
        <taxon>Flavobacteriales</taxon>
        <taxon>Flavobacteriaceae</taxon>
        <taxon>Capnocytophaga</taxon>
    </lineage>
</organism>
<dbReference type="EMBL" id="CP022022">
    <property type="protein sequence ID" value="ASF42048.1"/>
    <property type="molecule type" value="Genomic_DNA"/>
</dbReference>
<dbReference type="Gene3D" id="2.160.20.80">
    <property type="entry name" value="E3 ubiquitin-protein ligase SopA"/>
    <property type="match status" value="1"/>
</dbReference>
<sequence>MAISIKLKKRWDVYPTLQEVLTATQNLSVSPFGLTEEGLQDFCGIKLEYSHDKYYYDYFELPITGMQKCDFSGSKWLNFLLVSEVYENPSTIENCIFNETLFDTSLARTMIFKHCSFDDCTIKDHTFYGILQSCSFKGIRKKNTKLFFNCDLIKDCLFEGEMRKINFWGSPLEDCVFKGTLYDCSFDGLKMGSEKWKKGYVTPEEVDNRFDRIDFSQAEVMMSSFADCYLDRVKPSPNNCLVHLTEAFFNKLCELVEAKASDDEKIMRYAKSFYRSHPRTPYTFAHPKDFTHPKEPESFVFAQRLYDLVCEAAEATNCRIK</sequence>
<evidence type="ECO:0000313" key="1">
    <source>
        <dbReference type="EMBL" id="ASF42048.1"/>
    </source>
</evidence>
<proteinExistence type="predicted"/>
<dbReference type="RefSeq" id="WP_088593239.1">
    <property type="nucleotide sequence ID" value="NZ_CP022022.1"/>
</dbReference>
<keyword evidence="2" id="KW-1185">Reference proteome</keyword>
<protein>
    <recommendedName>
        <fullName evidence="3">Pentapeptide repeat-containing protein</fullName>
    </recommendedName>
</protein>
<dbReference type="SUPFAM" id="SSF141571">
    <property type="entry name" value="Pentapeptide repeat-like"/>
    <property type="match status" value="1"/>
</dbReference>
<dbReference type="Proteomes" id="UP000197007">
    <property type="component" value="Chromosome"/>
</dbReference>
<accession>A0A1Z4BL96</accession>